<dbReference type="InterPro" id="IPR000277">
    <property type="entry name" value="Cys/Met-Metab_PyrdxlP-dep_enz"/>
</dbReference>
<dbReference type="Gene3D" id="3.90.1150.10">
    <property type="entry name" value="Aspartate Aminotransferase, domain 1"/>
    <property type="match status" value="1"/>
</dbReference>
<sequence>MNKSKGINTICTHVGELEDKEFKGAVSPLYMSTSYAFEDVETKRYPRYFNTPNQVALAKKMAALEHGEASLIFGSGMAAVSTSLMAFLRAGEHVVFQDSLYGGTSNLATEEFDKFGIEYTFAKDAQAESLNDEIKENTKVIYIETPSNPLLGITDLEAVAKLAKEYEVVSMIDNTFASPVNQNPIDFGIDVVIHSATKYMGGHSDILAGTVISSEENIERIFQMAKNFGGSLSDYTVWLLERSIKTMGIRVKAQNENAMKLAEFLNSHPEVSRVYYPGLKNHPNHELATRQMKGFGGMLSFELNEKIDASAFMKALQLIKPSMSLAGVESTILLPSKTSHGLLSEEGRIKQGIKDNLLRFSVGIEEVEDLIEDLKQAIDRTK</sequence>
<dbReference type="InterPro" id="IPR054542">
    <property type="entry name" value="Cys_met_metab_PP"/>
</dbReference>
<dbReference type="PIRSF" id="PIRSF001434">
    <property type="entry name" value="CGS"/>
    <property type="match status" value="1"/>
</dbReference>
<dbReference type="GO" id="GO:0030170">
    <property type="term" value="F:pyridoxal phosphate binding"/>
    <property type="evidence" value="ECO:0007669"/>
    <property type="project" value="InterPro"/>
</dbReference>
<dbReference type="FunFam" id="3.40.640.10:FF:000046">
    <property type="entry name" value="Cystathionine gamma-lyase"/>
    <property type="match status" value="1"/>
</dbReference>
<dbReference type="PROSITE" id="PS00868">
    <property type="entry name" value="CYS_MET_METAB_PP"/>
    <property type="match status" value="1"/>
</dbReference>
<dbReference type="GO" id="GO:0019346">
    <property type="term" value="P:transsulfuration"/>
    <property type="evidence" value="ECO:0007669"/>
    <property type="project" value="InterPro"/>
</dbReference>
<dbReference type="PANTHER" id="PTHR11808">
    <property type="entry name" value="TRANS-SULFURATION ENZYME FAMILY MEMBER"/>
    <property type="match status" value="1"/>
</dbReference>
<keyword evidence="6" id="KW-1185">Reference proteome</keyword>
<dbReference type="AlphaFoldDB" id="A0A1H1KY60"/>
<dbReference type="CDD" id="cd00614">
    <property type="entry name" value="CGS_like"/>
    <property type="match status" value="1"/>
</dbReference>
<name>A0A1H1KY60_9FLAO</name>
<evidence type="ECO:0000313" key="5">
    <source>
        <dbReference type="EMBL" id="SDR67196.1"/>
    </source>
</evidence>
<evidence type="ECO:0000256" key="3">
    <source>
        <dbReference type="PIRSR" id="PIRSR001434-2"/>
    </source>
</evidence>
<dbReference type="FunFam" id="3.90.1150.10:FF:000033">
    <property type="entry name" value="Cystathionine gamma-synthase"/>
    <property type="match status" value="1"/>
</dbReference>
<dbReference type="InterPro" id="IPR015422">
    <property type="entry name" value="PyrdxlP-dep_Trfase_small"/>
</dbReference>
<gene>
    <name evidence="5" type="ORF">SAMN04488552_0371</name>
</gene>
<dbReference type="SUPFAM" id="SSF53383">
    <property type="entry name" value="PLP-dependent transferases"/>
    <property type="match status" value="1"/>
</dbReference>
<evidence type="ECO:0000256" key="2">
    <source>
        <dbReference type="ARBA" id="ARBA00022898"/>
    </source>
</evidence>
<dbReference type="GO" id="GO:0009086">
    <property type="term" value="P:methionine biosynthetic process"/>
    <property type="evidence" value="ECO:0007669"/>
    <property type="project" value="UniProtKB-ARBA"/>
</dbReference>
<organism evidence="5 6">
    <name type="scientific">Christiangramia echinicola</name>
    <dbReference type="NCBI Taxonomy" id="279359"/>
    <lineage>
        <taxon>Bacteria</taxon>
        <taxon>Pseudomonadati</taxon>
        <taxon>Bacteroidota</taxon>
        <taxon>Flavobacteriia</taxon>
        <taxon>Flavobacteriales</taxon>
        <taxon>Flavobacteriaceae</taxon>
        <taxon>Christiangramia</taxon>
    </lineage>
</organism>
<dbReference type="InterPro" id="IPR015424">
    <property type="entry name" value="PyrdxlP-dep_Trfase"/>
</dbReference>
<feature type="modified residue" description="N6-(pyridoxal phosphate)lysine" evidence="3">
    <location>
        <position position="198"/>
    </location>
</feature>
<accession>A0A1H1KY60</accession>
<dbReference type="EMBL" id="LT629745">
    <property type="protein sequence ID" value="SDR67196.1"/>
    <property type="molecule type" value="Genomic_DNA"/>
</dbReference>
<dbReference type="GO" id="GO:0005737">
    <property type="term" value="C:cytoplasm"/>
    <property type="evidence" value="ECO:0007669"/>
    <property type="project" value="TreeGrafter"/>
</dbReference>
<dbReference type="Pfam" id="PF01053">
    <property type="entry name" value="Cys_Met_Meta_PP"/>
    <property type="match status" value="1"/>
</dbReference>
<reference evidence="5 6" key="1">
    <citation type="submission" date="2016-10" db="EMBL/GenBank/DDBJ databases">
        <authorList>
            <person name="Varghese N."/>
            <person name="Submissions S."/>
        </authorList>
    </citation>
    <scope>NUCLEOTIDE SEQUENCE [LARGE SCALE GENOMIC DNA]</scope>
    <source>
        <strain evidence="5 6">Mar_2010_102</strain>
    </source>
</reference>
<dbReference type="InterPro" id="IPR015421">
    <property type="entry name" value="PyrdxlP-dep_Trfase_major"/>
</dbReference>
<evidence type="ECO:0000256" key="4">
    <source>
        <dbReference type="RuleBase" id="RU362118"/>
    </source>
</evidence>
<keyword evidence="5" id="KW-0456">Lyase</keyword>
<proteinExistence type="inferred from homology"/>
<keyword evidence="2 3" id="KW-0663">Pyridoxal phosphate</keyword>
<evidence type="ECO:0000313" key="6">
    <source>
        <dbReference type="Proteomes" id="UP000198858"/>
    </source>
</evidence>
<protein>
    <submittedName>
        <fullName evidence="5">Cystathionine beta-lyase</fullName>
    </submittedName>
</protein>
<dbReference type="GO" id="GO:0016846">
    <property type="term" value="F:carbon-sulfur lyase activity"/>
    <property type="evidence" value="ECO:0007669"/>
    <property type="project" value="TreeGrafter"/>
</dbReference>
<dbReference type="Proteomes" id="UP000198858">
    <property type="component" value="Chromosome I"/>
</dbReference>
<evidence type="ECO:0000256" key="1">
    <source>
        <dbReference type="ARBA" id="ARBA00001933"/>
    </source>
</evidence>
<comment type="similarity">
    <text evidence="4">Belongs to the trans-sulfuration enzymes family.</text>
</comment>
<dbReference type="STRING" id="1250231.SAMN04488552_0371"/>
<comment type="cofactor">
    <cofactor evidence="1 4">
        <name>pyridoxal 5'-phosphate</name>
        <dbReference type="ChEBI" id="CHEBI:597326"/>
    </cofactor>
</comment>
<dbReference type="Gene3D" id="3.40.640.10">
    <property type="entry name" value="Type I PLP-dependent aspartate aminotransferase-like (Major domain)"/>
    <property type="match status" value="1"/>
</dbReference>
<dbReference type="RefSeq" id="WP_089661068.1">
    <property type="nucleotide sequence ID" value="NZ_LT629745.1"/>
</dbReference>